<dbReference type="SUPFAM" id="SSF54523">
    <property type="entry name" value="Pili subunits"/>
    <property type="match status" value="1"/>
</dbReference>
<dbReference type="Pfam" id="PF07963">
    <property type="entry name" value="N_methyl"/>
    <property type="match status" value="1"/>
</dbReference>
<dbReference type="Gene3D" id="3.30.700.10">
    <property type="entry name" value="Glycoprotein, Type 4 Pilin"/>
    <property type="match status" value="1"/>
</dbReference>
<protein>
    <recommendedName>
        <fullName evidence="4">Type II secretion system protein GspG C-terminal domain-containing protein</fullName>
    </recommendedName>
</protein>
<dbReference type="NCBIfam" id="TIGR02532">
    <property type="entry name" value="IV_pilin_GFxxxE"/>
    <property type="match status" value="1"/>
</dbReference>
<dbReference type="EMBL" id="MEYS01000001">
    <property type="protein sequence ID" value="OGD34312.1"/>
    <property type="molecule type" value="Genomic_DNA"/>
</dbReference>
<evidence type="ECO:0000256" key="1">
    <source>
        <dbReference type="SAM" id="Phobius"/>
    </source>
</evidence>
<feature type="transmembrane region" description="Helical" evidence="1">
    <location>
        <begin position="16"/>
        <end position="37"/>
    </location>
</feature>
<gene>
    <name evidence="2" type="ORF">A2988_02165</name>
</gene>
<keyword evidence="1" id="KW-1133">Transmembrane helix</keyword>
<dbReference type="STRING" id="1797298.A2988_02165"/>
<dbReference type="PROSITE" id="PS00409">
    <property type="entry name" value="PROKAR_NTER_METHYL"/>
    <property type="match status" value="1"/>
</dbReference>
<name>A0A1F5BUP7_9BACT</name>
<keyword evidence="1" id="KW-0812">Transmembrane</keyword>
<evidence type="ECO:0000313" key="3">
    <source>
        <dbReference type="Proteomes" id="UP000176650"/>
    </source>
</evidence>
<comment type="caution">
    <text evidence="2">The sequence shown here is derived from an EMBL/GenBank/DDBJ whole genome shotgun (WGS) entry which is preliminary data.</text>
</comment>
<dbReference type="Proteomes" id="UP000176650">
    <property type="component" value="Unassembled WGS sequence"/>
</dbReference>
<keyword evidence="1" id="KW-0472">Membrane</keyword>
<reference evidence="2 3" key="1">
    <citation type="journal article" date="2016" name="Nat. Commun.">
        <title>Thousands of microbial genomes shed light on interconnected biogeochemical processes in an aquifer system.</title>
        <authorList>
            <person name="Anantharaman K."/>
            <person name="Brown C.T."/>
            <person name="Hug L.A."/>
            <person name="Sharon I."/>
            <person name="Castelle C.J."/>
            <person name="Probst A.J."/>
            <person name="Thomas B.C."/>
            <person name="Singh A."/>
            <person name="Wilkins M.J."/>
            <person name="Karaoz U."/>
            <person name="Brodie E.L."/>
            <person name="Williams K.H."/>
            <person name="Hubbard S.S."/>
            <person name="Banfield J.F."/>
        </authorList>
    </citation>
    <scope>NUCLEOTIDE SEQUENCE [LARGE SCALE GENOMIC DNA]</scope>
</reference>
<accession>A0A1F5BUP7</accession>
<sequence length="226" mass="23393">MNTSSHVRARAKGFTLIELIIVITILVILGIVVVVLIDPAEILAQSRDSQRISDLATVKGAIQLVLSNRAPTVTEFGFCPATATPNAGADIWASTVVAPAGSSYSVVSATSTRPLADGTGWIKLNFTGLGTGTALANLPVDPTNIATAGNGLYYRYSCNDASGRYEYEMDAALESAKYKPSCTAANCDDKGYNDGGNSGTAPAGGTGLNNRYEVGNNLTVLPATAL</sequence>
<dbReference type="AlphaFoldDB" id="A0A1F5BUP7"/>
<proteinExistence type="predicted"/>
<evidence type="ECO:0008006" key="4">
    <source>
        <dbReference type="Google" id="ProtNLM"/>
    </source>
</evidence>
<dbReference type="InterPro" id="IPR045584">
    <property type="entry name" value="Pilin-like"/>
</dbReference>
<organism evidence="2 3">
    <name type="scientific">Candidatus Azambacteria bacterium RIFCSPLOWO2_01_FULL_46_25</name>
    <dbReference type="NCBI Taxonomy" id="1797298"/>
    <lineage>
        <taxon>Bacteria</taxon>
        <taxon>Candidatus Azamiibacteriota</taxon>
    </lineage>
</organism>
<evidence type="ECO:0000313" key="2">
    <source>
        <dbReference type="EMBL" id="OGD34312.1"/>
    </source>
</evidence>
<dbReference type="InterPro" id="IPR012902">
    <property type="entry name" value="N_methyl_site"/>
</dbReference>